<feature type="coiled-coil region" evidence="1">
    <location>
        <begin position="486"/>
        <end position="555"/>
    </location>
</feature>
<dbReference type="AlphaFoldDB" id="A0A1R2AQF6"/>
<evidence type="ECO:0000313" key="3">
    <source>
        <dbReference type="EMBL" id="OMJ66754.1"/>
    </source>
</evidence>
<dbReference type="PANTHER" id="PTHR38394">
    <property type="entry name" value="NEUROFILAMENT LIGHT PROTEIN"/>
    <property type="match status" value="1"/>
</dbReference>
<keyword evidence="1" id="KW-0175">Coiled coil</keyword>
<feature type="region of interest" description="Disordered" evidence="2">
    <location>
        <begin position="8"/>
        <end position="109"/>
    </location>
</feature>
<feature type="coiled-coil region" evidence="1">
    <location>
        <begin position="609"/>
        <end position="700"/>
    </location>
</feature>
<feature type="compositionally biased region" description="Polar residues" evidence="2">
    <location>
        <begin position="45"/>
        <end position="54"/>
    </location>
</feature>
<feature type="coiled-coil region" evidence="1">
    <location>
        <begin position="255"/>
        <end position="290"/>
    </location>
</feature>
<proteinExistence type="predicted"/>
<feature type="compositionally biased region" description="Basic and acidic residues" evidence="2">
    <location>
        <begin position="71"/>
        <end position="89"/>
    </location>
</feature>
<feature type="compositionally biased region" description="Basic and acidic residues" evidence="2">
    <location>
        <begin position="167"/>
        <end position="186"/>
    </location>
</feature>
<accession>A0A1R2AQF6</accession>
<evidence type="ECO:0008006" key="5">
    <source>
        <dbReference type="Google" id="ProtNLM"/>
    </source>
</evidence>
<dbReference type="OrthoDB" id="1301563at2759"/>
<dbReference type="Proteomes" id="UP000187209">
    <property type="component" value="Unassembled WGS sequence"/>
</dbReference>
<evidence type="ECO:0000256" key="2">
    <source>
        <dbReference type="SAM" id="MobiDB-lite"/>
    </source>
</evidence>
<gene>
    <name evidence="3" type="ORF">SteCoe_36298</name>
</gene>
<evidence type="ECO:0000256" key="1">
    <source>
        <dbReference type="SAM" id="Coils"/>
    </source>
</evidence>
<feature type="region of interest" description="Disordered" evidence="2">
    <location>
        <begin position="164"/>
        <end position="186"/>
    </location>
</feature>
<evidence type="ECO:0000313" key="4">
    <source>
        <dbReference type="Proteomes" id="UP000187209"/>
    </source>
</evidence>
<comment type="caution">
    <text evidence="3">The sequence shown here is derived from an EMBL/GenBank/DDBJ whole genome shotgun (WGS) entry which is preliminary data.</text>
</comment>
<protein>
    <recommendedName>
        <fullName evidence="5">UVR domain-containing protein</fullName>
    </recommendedName>
</protein>
<feature type="compositionally biased region" description="Basic and acidic residues" evidence="2">
    <location>
        <begin position="99"/>
        <end position="109"/>
    </location>
</feature>
<name>A0A1R2AQF6_9CILI</name>
<dbReference type="EMBL" id="MPUH01001642">
    <property type="protein sequence ID" value="OMJ66754.1"/>
    <property type="molecule type" value="Genomic_DNA"/>
</dbReference>
<feature type="compositionally biased region" description="Pro residues" evidence="2">
    <location>
        <begin position="17"/>
        <end position="27"/>
    </location>
</feature>
<keyword evidence="4" id="KW-1185">Reference proteome</keyword>
<reference evidence="3 4" key="1">
    <citation type="submission" date="2016-11" db="EMBL/GenBank/DDBJ databases">
        <title>The macronuclear genome of Stentor coeruleus: a giant cell with tiny introns.</title>
        <authorList>
            <person name="Slabodnick M."/>
            <person name="Ruby J.G."/>
            <person name="Reiff S.B."/>
            <person name="Swart E.C."/>
            <person name="Gosai S."/>
            <person name="Prabakaran S."/>
            <person name="Witkowska E."/>
            <person name="Larue G.E."/>
            <person name="Fisher S."/>
            <person name="Freeman R.M."/>
            <person name="Gunawardena J."/>
            <person name="Chu W."/>
            <person name="Stover N.A."/>
            <person name="Gregory B.D."/>
            <person name="Nowacki M."/>
            <person name="Derisi J."/>
            <person name="Roy S.W."/>
            <person name="Marshall W.F."/>
            <person name="Sood P."/>
        </authorList>
    </citation>
    <scope>NUCLEOTIDE SEQUENCE [LARGE SCALE GENOMIC DNA]</scope>
    <source>
        <strain evidence="3">WM001</strain>
    </source>
</reference>
<dbReference type="PANTHER" id="PTHR38394:SF1">
    <property type="entry name" value="NEUROFILAMENT LIGHT PROTEIN"/>
    <property type="match status" value="1"/>
</dbReference>
<sequence>MSFLVNFFFRKEEPQASPQPPPEPVKPPNIFGGLSVKNPPAPIKSQESSTQPIKNQFKYHETRAPIAPRYTGKDPFEDIEIPERPERSEIFQLGSNSANDKKQTSNFDKKNDMNSIEFLLDLTMNETQISKTPAHFNSQQRIQTQSPKSYQASASFMDEPIVHTTAKKKEPKDKNPKPKPKPEKTKEVMNYIPTLDIQDPEPHVEVNNYIPPLEIQDPKPYIEVQDPIPHIETPKATIEIKERKDSHEHKDIHENKFIKQLEEKKRKELEEKEKQEIAKMQKILEEERKKQELANSIVIKIAIEDKLFQTKNLIFQINSEQEELKDIQVNYEKTLQDMGKRTKDLEALAEEAAGNEDFELAAKYEEEHDNLKLQIQFTYKEIDKKSDEYLEYEFKKTEAYENLRKFIEQNEQKVGLLTEYGKNQLDSAQNSLENIEKEKSETLDKLSVDIDAKKLEIAEISKSYIERKLELDSKITEKTADLQDSKAKTLESISETQLEIEELTKKLLEKTEALKTLQNSLDIIDQGINQHIKEFEDEAKECEIAENLLKNEEKLYEELFTTHKNKLQEFSDILNEKTEALNQNTKSLEDLSNLNLFIIEETKILTETLMKRKDIIEEINKNVKTLKEKKDILKEAEDYLENFTQEMSKASEKVMINEERLKELKAKMPILEIEKKNAAANKMFKEAAKIAQEIKDLIAETVRIEADLGSCGEDLEKKKQEYGLIQTNHQEIKTEIEVLQKGLESMKVTLLALSNSS</sequence>
<organism evidence="3 4">
    <name type="scientific">Stentor coeruleus</name>
    <dbReference type="NCBI Taxonomy" id="5963"/>
    <lineage>
        <taxon>Eukaryota</taxon>
        <taxon>Sar</taxon>
        <taxon>Alveolata</taxon>
        <taxon>Ciliophora</taxon>
        <taxon>Postciliodesmatophora</taxon>
        <taxon>Heterotrichea</taxon>
        <taxon>Heterotrichida</taxon>
        <taxon>Stentoridae</taxon>
        <taxon>Stentor</taxon>
    </lineage>
</organism>